<dbReference type="Pfam" id="PF08817">
    <property type="entry name" value="YukD"/>
    <property type="match status" value="1"/>
</dbReference>
<evidence type="ECO:0000256" key="4">
    <source>
        <dbReference type="ARBA" id="ARBA00022692"/>
    </source>
</evidence>
<dbReference type="Proteomes" id="UP000578819">
    <property type="component" value="Unassembled WGS sequence"/>
</dbReference>
<evidence type="ECO:0000259" key="8">
    <source>
        <dbReference type="Pfam" id="PF19053"/>
    </source>
</evidence>
<feature type="transmembrane region" description="Helical" evidence="7">
    <location>
        <begin position="338"/>
        <end position="357"/>
    </location>
</feature>
<keyword evidence="3" id="KW-1003">Cell membrane</keyword>
<comment type="similarity">
    <text evidence="2">Belongs to the EccD/Snm4 family.</text>
</comment>
<evidence type="ECO:0000256" key="7">
    <source>
        <dbReference type="SAM" id="Phobius"/>
    </source>
</evidence>
<feature type="transmembrane region" description="Helical" evidence="7">
    <location>
        <begin position="252"/>
        <end position="270"/>
    </location>
</feature>
<evidence type="ECO:0000256" key="3">
    <source>
        <dbReference type="ARBA" id="ARBA00022475"/>
    </source>
</evidence>
<reference evidence="9 10" key="1">
    <citation type="submission" date="2020-08" db="EMBL/GenBank/DDBJ databases">
        <title>Sequencing the genomes of 1000 actinobacteria strains.</title>
        <authorList>
            <person name="Klenk H.-P."/>
        </authorList>
    </citation>
    <scope>NUCLEOTIDE SEQUENCE [LARGE SCALE GENOMIC DNA]</scope>
    <source>
        <strain evidence="9 10">DSM 45886</strain>
    </source>
</reference>
<dbReference type="InterPro" id="IPR006707">
    <property type="entry name" value="T7SS_EccD"/>
</dbReference>
<feature type="domain" description="EccD-like transmembrane" evidence="8">
    <location>
        <begin position="119"/>
        <end position="454"/>
    </location>
</feature>
<dbReference type="EMBL" id="JACHJW010000001">
    <property type="protein sequence ID" value="MBB4957129.1"/>
    <property type="molecule type" value="Genomic_DNA"/>
</dbReference>
<dbReference type="NCBIfam" id="TIGR03920">
    <property type="entry name" value="T7SS_EccD"/>
    <property type="match status" value="1"/>
</dbReference>
<protein>
    <submittedName>
        <fullName evidence="9">Type VII secretion integral membrane protein EccD</fullName>
    </submittedName>
</protein>
<dbReference type="InterPro" id="IPR044049">
    <property type="entry name" value="EccD_transm"/>
</dbReference>
<feature type="transmembrane region" description="Helical" evidence="7">
    <location>
        <begin position="226"/>
        <end position="246"/>
    </location>
</feature>
<accession>A0A7W7SLV8</accession>
<evidence type="ECO:0000313" key="9">
    <source>
        <dbReference type="EMBL" id="MBB4957129.1"/>
    </source>
</evidence>
<dbReference type="Gene3D" id="3.10.20.90">
    <property type="entry name" value="Phosphatidylinositol 3-kinase Catalytic Subunit, Chain A, domain 1"/>
    <property type="match status" value="1"/>
</dbReference>
<comment type="subcellular location">
    <subcellularLocation>
        <location evidence="1">Cell membrane</location>
        <topology evidence="1">Multi-pass membrane protein</topology>
    </subcellularLocation>
</comment>
<feature type="transmembrane region" description="Helical" evidence="7">
    <location>
        <begin position="388"/>
        <end position="409"/>
    </location>
</feature>
<feature type="transmembrane region" description="Helical" evidence="7">
    <location>
        <begin position="120"/>
        <end position="139"/>
    </location>
</feature>
<evidence type="ECO:0000256" key="1">
    <source>
        <dbReference type="ARBA" id="ARBA00004651"/>
    </source>
</evidence>
<keyword evidence="5 7" id="KW-1133">Transmembrane helix</keyword>
<feature type="transmembrane region" description="Helical" evidence="7">
    <location>
        <begin position="175"/>
        <end position="192"/>
    </location>
</feature>
<gene>
    <name evidence="9" type="ORF">FHR38_000862</name>
</gene>
<feature type="transmembrane region" description="Helical" evidence="7">
    <location>
        <begin position="364"/>
        <end position="382"/>
    </location>
</feature>
<feature type="transmembrane region" description="Helical" evidence="7">
    <location>
        <begin position="145"/>
        <end position="163"/>
    </location>
</feature>
<keyword evidence="4 7" id="KW-0812">Transmembrane</keyword>
<keyword evidence="6 7" id="KW-0472">Membrane</keyword>
<dbReference type="InterPro" id="IPR024962">
    <property type="entry name" value="YukD-like"/>
</dbReference>
<dbReference type="GO" id="GO:0005886">
    <property type="term" value="C:plasma membrane"/>
    <property type="evidence" value="ECO:0007669"/>
    <property type="project" value="UniProtKB-SubCell"/>
</dbReference>
<evidence type="ECO:0000313" key="10">
    <source>
        <dbReference type="Proteomes" id="UP000578819"/>
    </source>
</evidence>
<dbReference type="Pfam" id="PF19053">
    <property type="entry name" value="EccD"/>
    <property type="match status" value="1"/>
</dbReference>
<feature type="transmembrane region" description="Helical" evidence="7">
    <location>
        <begin position="198"/>
        <end position="219"/>
    </location>
</feature>
<evidence type="ECO:0000256" key="2">
    <source>
        <dbReference type="ARBA" id="ARBA00006162"/>
    </source>
</evidence>
<feature type="transmembrane region" description="Helical" evidence="7">
    <location>
        <begin position="429"/>
        <end position="451"/>
    </location>
</feature>
<comment type="caution">
    <text evidence="9">The sequence shown here is derived from an EMBL/GenBank/DDBJ whole genome shotgun (WGS) entry which is preliminary data.</text>
</comment>
<keyword evidence="10" id="KW-1185">Reference proteome</keyword>
<sequence length="456" mass="46102">MQQTGLARIIVIAPDRRMEMTVPEHVPLAGILPTLLRHAGPTLAEDGVERGGWILRRVDGRRLDSAQSLAMQDVLDGETLVLSPNDATWPEPAFDDVAEAIAHGASGLGAQWSPHATLRVSRGFAAAVVVAGAAALLTGPASPQAGTLALVGAAVLLGAAAFAERVLRDPRTARVADALTLLYAVVGALLLGSDGDTVTLNAWSIAGAAGALLFVSLVGQLLLPGVTYVAGSALAVGAGAITLLAATSLTTVEGAAAVVVGLVVLSLFALPRLAMSIGGVPTPAVPSITGEVEGPPPPAAELSGAVRRSDELLTGLLLGTMAVVAAGLVLLADAHTTSGLLLVGAVTLICALRARAFAASRHRVALISAAITGLLSLVWYAWTGPMRAPVPTALLVTALLVLALSALALGHRLSRRAFPPRLGRLGDLLSLVLTAAVPVLVGLVLGLFGFFRGLGG</sequence>
<evidence type="ECO:0000256" key="6">
    <source>
        <dbReference type="ARBA" id="ARBA00023136"/>
    </source>
</evidence>
<evidence type="ECO:0000256" key="5">
    <source>
        <dbReference type="ARBA" id="ARBA00022989"/>
    </source>
</evidence>
<feature type="transmembrane region" description="Helical" evidence="7">
    <location>
        <begin position="312"/>
        <end position="332"/>
    </location>
</feature>
<dbReference type="AlphaFoldDB" id="A0A7W7SLV8"/>
<name>A0A7W7SLV8_9ACTN</name>
<organism evidence="9 10">
    <name type="scientific">Micromonospora polyrhachis</name>
    <dbReference type="NCBI Taxonomy" id="1282883"/>
    <lineage>
        <taxon>Bacteria</taxon>
        <taxon>Bacillati</taxon>
        <taxon>Actinomycetota</taxon>
        <taxon>Actinomycetes</taxon>
        <taxon>Micromonosporales</taxon>
        <taxon>Micromonosporaceae</taxon>
        <taxon>Micromonospora</taxon>
    </lineage>
</organism>
<dbReference type="RefSeq" id="WP_184532951.1">
    <property type="nucleotide sequence ID" value="NZ_JACHJW010000001.1"/>
</dbReference>
<proteinExistence type="inferred from homology"/>
<dbReference type="PIRSF" id="PIRSF017804">
    <property type="entry name" value="Secretion_EccD1"/>
    <property type="match status" value="1"/>
</dbReference>